<dbReference type="GO" id="GO:0061343">
    <property type="term" value="P:cell adhesion involved in heart morphogenesis"/>
    <property type="evidence" value="ECO:0007669"/>
    <property type="project" value="TreeGrafter"/>
</dbReference>
<accession>V5GXY7</accession>
<dbReference type="PANTHER" id="PTHR33395">
    <property type="entry name" value="TRANSCRIPTASE, PUTATIVE-RELATED-RELATED"/>
    <property type="match status" value="1"/>
</dbReference>
<feature type="non-terminal residue" evidence="1">
    <location>
        <position position="1"/>
    </location>
</feature>
<dbReference type="PANTHER" id="PTHR33395:SF22">
    <property type="entry name" value="REVERSE TRANSCRIPTASE DOMAIN-CONTAINING PROTEIN"/>
    <property type="match status" value="1"/>
</dbReference>
<dbReference type="AlphaFoldDB" id="V5GXY7"/>
<protein>
    <recommendedName>
        <fullName evidence="2">Endonuclease/exonuclease/phosphatase domain-containing protein</fullName>
    </recommendedName>
</protein>
<dbReference type="SUPFAM" id="SSF56219">
    <property type="entry name" value="DNase I-like"/>
    <property type="match status" value="1"/>
</dbReference>
<dbReference type="EMBL" id="GALX01003228">
    <property type="protein sequence ID" value="JAB65238.1"/>
    <property type="molecule type" value="Transcribed_RNA"/>
</dbReference>
<dbReference type="Gene3D" id="3.60.10.10">
    <property type="entry name" value="Endonuclease/exonuclease/phosphatase"/>
    <property type="match status" value="1"/>
</dbReference>
<dbReference type="GO" id="GO:0007508">
    <property type="term" value="P:larval heart development"/>
    <property type="evidence" value="ECO:0007669"/>
    <property type="project" value="TreeGrafter"/>
</dbReference>
<sequence length="281" mass="32239">DSNFKEMNVTRGGGVLLACKQSVTITNIPIDNNEFFIQVPMIDIIIAKVGKGLNHWYIILVYIPPRVSSGQLNTFVEGLMSLECLYNCDIVLLGDFNAPRFSVEDSDFSLTSLSELVNFFSLKQFNTIYNANERMLDLVFSNLTCYVTEPPSFIVEQDIHHSPLEILFTVNIGLTHNVEFSNTKSYNFRKANFIQLYDELLYTDWSAIDECKNVNEACGYFYKILYEIFDKTVPLSCLNSKEVNILRGLMETLYATLGVKRDYGTLIKNRKIRTQLDYLKI</sequence>
<name>V5GXY7_ANOGL</name>
<reference evidence="1" key="1">
    <citation type="submission" date="2013-07" db="EMBL/GenBank/DDBJ databases">
        <title>Midgut Transcriptome Profiling of Anoplphora glabripennis, a Lignocellulose Degrading, Wood-Boring Cerambycid.</title>
        <authorList>
            <person name="Scully E.D."/>
            <person name="Hoover K."/>
            <person name="Carlson J.E."/>
            <person name="Tien M."/>
            <person name="Geib S.M."/>
        </authorList>
    </citation>
    <scope>NUCLEOTIDE SEQUENCE</scope>
</reference>
<dbReference type="GO" id="GO:0031012">
    <property type="term" value="C:extracellular matrix"/>
    <property type="evidence" value="ECO:0007669"/>
    <property type="project" value="TreeGrafter"/>
</dbReference>
<organism evidence="1">
    <name type="scientific">Anoplophora glabripennis</name>
    <name type="common">Asian longhorn beetle</name>
    <name type="synonym">Anoplophora nobilis</name>
    <dbReference type="NCBI Taxonomy" id="217634"/>
    <lineage>
        <taxon>Eukaryota</taxon>
        <taxon>Metazoa</taxon>
        <taxon>Ecdysozoa</taxon>
        <taxon>Arthropoda</taxon>
        <taxon>Hexapoda</taxon>
        <taxon>Insecta</taxon>
        <taxon>Pterygota</taxon>
        <taxon>Neoptera</taxon>
        <taxon>Endopterygota</taxon>
        <taxon>Coleoptera</taxon>
        <taxon>Polyphaga</taxon>
        <taxon>Cucujiformia</taxon>
        <taxon>Chrysomeloidea</taxon>
        <taxon>Cerambycidae</taxon>
        <taxon>Lamiinae</taxon>
        <taxon>Lamiini</taxon>
        <taxon>Anoplophora</taxon>
    </lineage>
</organism>
<evidence type="ECO:0000313" key="1">
    <source>
        <dbReference type="EMBL" id="JAB65238.1"/>
    </source>
</evidence>
<dbReference type="InterPro" id="IPR036691">
    <property type="entry name" value="Endo/exonu/phosph_ase_sf"/>
</dbReference>
<evidence type="ECO:0008006" key="2">
    <source>
        <dbReference type="Google" id="ProtNLM"/>
    </source>
</evidence>
<proteinExistence type="predicted"/>